<feature type="domain" description="BIG2" evidence="1">
    <location>
        <begin position="681"/>
        <end position="755"/>
    </location>
</feature>
<dbReference type="RefSeq" id="WP_378112573.1">
    <property type="nucleotide sequence ID" value="NZ_JBHSNC010000043.1"/>
</dbReference>
<dbReference type="SMART" id="SM00635">
    <property type="entry name" value="BID_2"/>
    <property type="match status" value="5"/>
</dbReference>
<accession>A0ABW0R0M6</accession>
<feature type="domain" description="BIG2" evidence="1">
    <location>
        <begin position="145"/>
        <end position="225"/>
    </location>
</feature>
<dbReference type="InterPro" id="IPR008964">
    <property type="entry name" value="Invasin/intimin_cell_adhesion"/>
</dbReference>
<protein>
    <submittedName>
        <fullName evidence="2">Ig domain-containing protein</fullName>
    </submittedName>
</protein>
<feature type="domain" description="BIG2" evidence="1">
    <location>
        <begin position="589"/>
        <end position="670"/>
    </location>
</feature>
<comment type="caution">
    <text evidence="2">The sequence shown here is derived from an EMBL/GenBank/DDBJ whole genome shotgun (WGS) entry which is preliminary data.</text>
</comment>
<dbReference type="Gene3D" id="2.60.40.1080">
    <property type="match status" value="7"/>
</dbReference>
<evidence type="ECO:0000313" key="2">
    <source>
        <dbReference type="EMBL" id="MFC5530631.1"/>
    </source>
</evidence>
<dbReference type="EMBL" id="JBHSNC010000043">
    <property type="protein sequence ID" value="MFC5530631.1"/>
    <property type="molecule type" value="Genomic_DNA"/>
</dbReference>
<feature type="domain" description="BIG2" evidence="1">
    <location>
        <begin position="229"/>
        <end position="317"/>
    </location>
</feature>
<sequence length="757" mass="79307">MKLWNAVARKQTRKQPSAFALWRMCAWIIVLALAVVPFSSVSAADETALGITLDPVAVDQPLIVEGDTISIRAMASISGTSNKKDVSDTATWTSSSTNVKVNKGVLSATGAVDSATITAKYQGFIATVQVKSVYDYKELKLELVSGSSNEDAPSTKDVLLGDDIKLIATAVEDNNDESDVTEDATWSTSNAAVATVSDGELTLVSAGTATITVKHKGRTDTIALTVTSPYDSIKIGSATPISGPISMYVGDVDLPLTATATYKKTSDGTKTVTADATWTSSNSGVVKVEKGLITAVGAGTAIVTVKQYGVSDTVSFQVRTKYEAMKLTPNKPIAFTLYGDGVELQASVSKGTGASEPITDLAEWKTGDSYIAAIVKNKDGKVTVVPRSVGTTKVSVTYLGLTKEQTVTVYPSIVNVDIPKDQMDAYVEDTGSLPAVSGDTVGGDTQDISKLVQWTSSDATVVSIEDGKWKALKTGTAKLTATVVNEPGALAGVKTDTITVDVHNKVLSLDSDISAMSVVIGKEADLPPVKLIYENGDEEVVTDKVTWKASNANLLVKAPKIKGLKAANVTLTGTYLSKTVTVKVTIEEEFTSFQITPAANLQLYLNKSQTVKVTATTKSGKKVSIGTRLDWESSDPELVTINGASIKGLKEGTGKLKAAIQGKALEIAYTVSARMTKLTASDKSIKLVAVGTVDSVTLSADYDNGKSVDVTDTAVWTTSNKKVATVTGGTITFVGKGSATIKAVFEGKTVTVSVSAK</sequence>
<gene>
    <name evidence="2" type="ORF">ACFPQ4_14425</name>
</gene>
<keyword evidence="3" id="KW-1185">Reference proteome</keyword>
<dbReference type="SUPFAM" id="SSF49373">
    <property type="entry name" value="Invasin/intimin cell-adhesion fragments"/>
    <property type="match status" value="4"/>
</dbReference>
<evidence type="ECO:0000313" key="3">
    <source>
        <dbReference type="Proteomes" id="UP001596108"/>
    </source>
</evidence>
<evidence type="ECO:0000259" key="1">
    <source>
        <dbReference type="SMART" id="SM00635"/>
    </source>
</evidence>
<organism evidence="2 3">
    <name type="scientific">Cohnella yongneupensis</name>
    <dbReference type="NCBI Taxonomy" id="425006"/>
    <lineage>
        <taxon>Bacteria</taxon>
        <taxon>Bacillati</taxon>
        <taxon>Bacillota</taxon>
        <taxon>Bacilli</taxon>
        <taxon>Bacillales</taxon>
        <taxon>Paenibacillaceae</taxon>
        <taxon>Cohnella</taxon>
    </lineage>
</organism>
<dbReference type="Proteomes" id="UP001596108">
    <property type="component" value="Unassembled WGS sequence"/>
</dbReference>
<name>A0ABW0R0M6_9BACL</name>
<reference evidence="3" key="1">
    <citation type="journal article" date="2019" name="Int. J. Syst. Evol. Microbiol.">
        <title>The Global Catalogue of Microorganisms (GCM) 10K type strain sequencing project: providing services to taxonomists for standard genome sequencing and annotation.</title>
        <authorList>
            <consortium name="The Broad Institute Genomics Platform"/>
            <consortium name="The Broad Institute Genome Sequencing Center for Infectious Disease"/>
            <person name="Wu L."/>
            <person name="Ma J."/>
        </authorList>
    </citation>
    <scope>NUCLEOTIDE SEQUENCE [LARGE SCALE GENOMIC DNA]</scope>
    <source>
        <strain evidence="3">CGMCC 1.18578</strain>
    </source>
</reference>
<feature type="domain" description="BIG2" evidence="1">
    <location>
        <begin position="321"/>
        <end position="408"/>
    </location>
</feature>
<proteinExistence type="predicted"/>
<dbReference type="InterPro" id="IPR003343">
    <property type="entry name" value="Big_2"/>
</dbReference>